<dbReference type="SUPFAM" id="SSF46689">
    <property type="entry name" value="Homeodomain-like"/>
    <property type="match status" value="1"/>
</dbReference>
<evidence type="ECO:0000256" key="7">
    <source>
        <dbReference type="ARBA" id="ARBA00023012"/>
    </source>
</evidence>
<dbReference type="InterPro" id="IPR010524">
    <property type="entry name" value="Sig_transdc_resp-reg_PrpR_N"/>
</dbReference>
<dbReference type="Gene3D" id="3.40.50.10660">
    <property type="entry name" value="PrpR receptor domain-like"/>
    <property type="match status" value="1"/>
</dbReference>
<dbReference type="InterPro" id="IPR009057">
    <property type="entry name" value="Homeodomain-like_sf"/>
</dbReference>
<dbReference type="PANTHER" id="PTHR32071">
    <property type="entry name" value="TRANSCRIPTIONAL REGULATORY PROTEIN"/>
    <property type="match status" value="1"/>
</dbReference>
<evidence type="ECO:0000256" key="2">
    <source>
        <dbReference type="ARBA" id="ARBA00022490"/>
    </source>
</evidence>
<keyword evidence="4" id="KW-0597">Phosphoprotein</keyword>
<dbReference type="Pfam" id="PF06506">
    <property type="entry name" value="PrpR_N"/>
    <property type="match status" value="1"/>
</dbReference>
<keyword evidence="9" id="KW-0238">DNA-binding</keyword>
<dbReference type="GO" id="GO:0005737">
    <property type="term" value="C:cytoplasm"/>
    <property type="evidence" value="ECO:0007669"/>
    <property type="project" value="UniProtKB-SubCell"/>
</dbReference>
<keyword evidence="2" id="KW-0963">Cytoplasm</keyword>
<name>A0A7R7ICE0_9FIRM</name>
<evidence type="ECO:0000313" key="14">
    <source>
        <dbReference type="Proteomes" id="UP000595897"/>
    </source>
</evidence>
<evidence type="ECO:0000256" key="8">
    <source>
        <dbReference type="ARBA" id="ARBA00023015"/>
    </source>
</evidence>
<keyword evidence="14" id="KW-1185">Reference proteome</keyword>
<keyword evidence="3" id="KW-0678">Repressor</keyword>
<dbReference type="AlphaFoldDB" id="A0A7R7ICE0"/>
<evidence type="ECO:0000256" key="11">
    <source>
        <dbReference type="ARBA" id="ARBA00023163"/>
    </source>
</evidence>
<evidence type="ECO:0000256" key="9">
    <source>
        <dbReference type="ARBA" id="ARBA00023125"/>
    </source>
</evidence>
<dbReference type="InterPro" id="IPR002197">
    <property type="entry name" value="HTH_Fis"/>
</dbReference>
<evidence type="ECO:0000256" key="4">
    <source>
        <dbReference type="ARBA" id="ARBA00022553"/>
    </source>
</evidence>
<dbReference type="Gene3D" id="1.10.10.60">
    <property type="entry name" value="Homeodomain-like"/>
    <property type="match status" value="1"/>
</dbReference>
<dbReference type="GO" id="GO:0000156">
    <property type="term" value="F:phosphorelay response regulator activity"/>
    <property type="evidence" value="ECO:0007669"/>
    <property type="project" value="InterPro"/>
</dbReference>
<sequence length="595" mass="67768">MENGKIKVLGIAPYEAMKTAIERLAKNRTDMKLDAYVGDLSYGKELVNRHIEENYDVIISRGGTARLIEEITEVPVVEISLSVYDILRAIKLAENYQERYAIIGFSNITSSAHLLCDLLQYRVDIFTVHSAAEVRPLLTKLKIQGYHMVVCDMISHTEAKLLGLNAILITSGAESIEDAFNQAVKISTTHMKVHRENQFIKEVLKNSGNYTVIFDSEENIYFSTWDKKNETEVYDFLRQELPNVKSLDSHKIFHNIEGTLFSIVGCTLPYEGQQYVIFYFTDSKIPITPGKYGIRFSNKKEAEEHFFNSFYRITGAMGDLADSINQISQSSFPVMIIGENGTGKDQIARVLYTQSTLQSNPMVTIDCSQLTDKGWTYLTNHYNSPFNDNNNTIYFKSIEALDPERSHQLLSTIIDTNLHRRNRVIFSCISQRDSLLPPEGQDFVTRLSCLTICLPTLRERIQELPTLSSIYLSTLNVSLGKQLAGFEPKAMEMLMQYDWPQNYTQFKRLTRELAVLTITPYITSNSVAILLDKERSSINGTNTSPVETSMDLTRPLEEITRDIIKKAVAVNHGNQSLTAKQLQISRTTLWRYLRE</sequence>
<dbReference type="GO" id="GO:0006355">
    <property type="term" value="P:regulation of DNA-templated transcription"/>
    <property type="evidence" value="ECO:0007669"/>
    <property type="project" value="InterPro"/>
</dbReference>
<comment type="subcellular location">
    <subcellularLocation>
        <location evidence="1">Cytoplasm</location>
    </subcellularLocation>
</comment>
<keyword evidence="8" id="KW-0805">Transcription regulation</keyword>
<dbReference type="InterPro" id="IPR058031">
    <property type="entry name" value="AAA_lid_NorR"/>
</dbReference>
<protein>
    <submittedName>
        <fullName evidence="13">Transcriptional regulator</fullName>
    </submittedName>
</protein>
<dbReference type="GO" id="GO:0005524">
    <property type="term" value="F:ATP binding"/>
    <property type="evidence" value="ECO:0007669"/>
    <property type="project" value="UniProtKB-KW"/>
</dbReference>
<dbReference type="RefSeq" id="WP_271715028.1">
    <property type="nucleotide sequence ID" value="NZ_AP024169.1"/>
</dbReference>
<dbReference type="EMBL" id="AP024169">
    <property type="protein sequence ID" value="BCN29766.1"/>
    <property type="molecule type" value="Genomic_DNA"/>
</dbReference>
<evidence type="ECO:0000256" key="1">
    <source>
        <dbReference type="ARBA" id="ARBA00004496"/>
    </source>
</evidence>
<dbReference type="SUPFAM" id="SSF52540">
    <property type="entry name" value="P-loop containing nucleoside triphosphate hydrolases"/>
    <property type="match status" value="1"/>
</dbReference>
<evidence type="ECO:0000256" key="5">
    <source>
        <dbReference type="ARBA" id="ARBA00022741"/>
    </source>
</evidence>
<dbReference type="Pfam" id="PF25601">
    <property type="entry name" value="AAA_lid_14"/>
    <property type="match status" value="1"/>
</dbReference>
<dbReference type="PANTHER" id="PTHR32071:SF95">
    <property type="entry name" value="DNA-BINDING TRANSCRIPTIONAL REGULATOR NTRC"/>
    <property type="match status" value="1"/>
</dbReference>
<dbReference type="Gene3D" id="3.40.50.2300">
    <property type="match status" value="1"/>
</dbReference>
<feature type="domain" description="Sigma-54 factor interaction" evidence="12">
    <location>
        <begin position="310"/>
        <end position="515"/>
    </location>
</feature>
<keyword evidence="7" id="KW-0902">Two-component regulatory system</keyword>
<evidence type="ECO:0000256" key="10">
    <source>
        <dbReference type="ARBA" id="ARBA00023159"/>
    </source>
</evidence>
<keyword evidence="11" id="KW-0804">Transcription</keyword>
<dbReference type="Pfam" id="PF14532">
    <property type="entry name" value="Sigma54_activ_2"/>
    <property type="match status" value="1"/>
</dbReference>
<keyword evidence="6" id="KW-0067">ATP-binding</keyword>
<dbReference type="InterPro" id="IPR027417">
    <property type="entry name" value="P-loop_NTPase"/>
</dbReference>
<keyword evidence="5" id="KW-0547">Nucleotide-binding</keyword>
<evidence type="ECO:0000259" key="12">
    <source>
        <dbReference type="PROSITE" id="PS50045"/>
    </source>
</evidence>
<dbReference type="Gene3D" id="1.10.8.60">
    <property type="match status" value="1"/>
</dbReference>
<dbReference type="PROSITE" id="PS50045">
    <property type="entry name" value="SIGMA54_INTERACT_4"/>
    <property type="match status" value="1"/>
</dbReference>
<accession>A0A7R7ICE0</accession>
<reference evidence="13 14" key="1">
    <citation type="submission" date="2020-11" db="EMBL/GenBank/DDBJ databases">
        <title>Draft genome sequencing of a Lachnospiraceae strain isolated from anoxic soil subjected to BSD treatment.</title>
        <authorList>
            <person name="Uek A."/>
            <person name="Tonouchi A."/>
        </authorList>
    </citation>
    <scope>NUCLEOTIDE SEQUENCE [LARGE SCALE GENOMIC DNA]</scope>
    <source>
        <strain evidence="13 14">TB5</strain>
    </source>
</reference>
<gene>
    <name evidence="13" type="ORF">bsdtb5_10610</name>
</gene>
<dbReference type="SUPFAM" id="SSF159800">
    <property type="entry name" value="PrpR receptor domain-like"/>
    <property type="match status" value="1"/>
</dbReference>
<dbReference type="KEGG" id="ahb:bsdtb5_10610"/>
<dbReference type="Proteomes" id="UP000595897">
    <property type="component" value="Chromosome"/>
</dbReference>
<evidence type="ECO:0000256" key="3">
    <source>
        <dbReference type="ARBA" id="ARBA00022491"/>
    </source>
</evidence>
<proteinExistence type="predicted"/>
<dbReference type="Gene3D" id="3.40.50.300">
    <property type="entry name" value="P-loop containing nucleotide triphosphate hydrolases"/>
    <property type="match status" value="1"/>
</dbReference>
<evidence type="ECO:0000313" key="13">
    <source>
        <dbReference type="EMBL" id="BCN29766.1"/>
    </source>
</evidence>
<keyword evidence="10" id="KW-0010">Activator</keyword>
<dbReference type="Pfam" id="PF02954">
    <property type="entry name" value="HTH_8"/>
    <property type="match status" value="1"/>
</dbReference>
<organism evidence="13 14">
    <name type="scientific">Anaeromicropila herbilytica</name>
    <dbReference type="NCBI Taxonomy" id="2785025"/>
    <lineage>
        <taxon>Bacteria</taxon>
        <taxon>Bacillati</taxon>
        <taxon>Bacillota</taxon>
        <taxon>Clostridia</taxon>
        <taxon>Lachnospirales</taxon>
        <taxon>Lachnospiraceae</taxon>
        <taxon>Anaeromicropila</taxon>
    </lineage>
</organism>
<evidence type="ECO:0000256" key="6">
    <source>
        <dbReference type="ARBA" id="ARBA00022840"/>
    </source>
</evidence>
<dbReference type="GO" id="GO:0043565">
    <property type="term" value="F:sequence-specific DNA binding"/>
    <property type="evidence" value="ECO:0007669"/>
    <property type="project" value="InterPro"/>
</dbReference>
<dbReference type="InterPro" id="IPR002078">
    <property type="entry name" value="Sigma_54_int"/>
</dbReference>